<organism evidence="1 2">
    <name type="scientific">Halogranum amylolyticum</name>
    <dbReference type="NCBI Taxonomy" id="660520"/>
    <lineage>
        <taxon>Archaea</taxon>
        <taxon>Methanobacteriati</taxon>
        <taxon>Methanobacteriota</taxon>
        <taxon>Stenosarchaea group</taxon>
        <taxon>Halobacteria</taxon>
        <taxon>Halobacteriales</taxon>
        <taxon>Haloferacaceae</taxon>
    </lineage>
</organism>
<protein>
    <submittedName>
        <fullName evidence="1">Uncharacterized protein</fullName>
    </submittedName>
</protein>
<keyword evidence="2" id="KW-1185">Reference proteome</keyword>
<proteinExistence type="predicted"/>
<dbReference type="EMBL" id="FODV01000006">
    <property type="protein sequence ID" value="SEO86638.1"/>
    <property type="molecule type" value="Genomic_DNA"/>
</dbReference>
<dbReference type="Proteomes" id="UP000199126">
    <property type="component" value="Unassembled WGS sequence"/>
</dbReference>
<dbReference type="RefSeq" id="WP_280141173.1">
    <property type="nucleotide sequence ID" value="NZ_FODV01000006.1"/>
</dbReference>
<dbReference type="AlphaFoldDB" id="A0A1H8T807"/>
<accession>A0A1H8T807</accession>
<name>A0A1H8T807_9EURY</name>
<evidence type="ECO:0000313" key="1">
    <source>
        <dbReference type="EMBL" id="SEO86638.1"/>
    </source>
</evidence>
<gene>
    <name evidence="1" type="ORF">SAMN04487948_10650</name>
</gene>
<sequence length="43" mass="4670">MIHDPDLADHLRVSAGDVTVEETFVADEFPVPAIKFVLESTSA</sequence>
<evidence type="ECO:0000313" key="2">
    <source>
        <dbReference type="Proteomes" id="UP000199126"/>
    </source>
</evidence>
<reference evidence="2" key="1">
    <citation type="submission" date="2016-10" db="EMBL/GenBank/DDBJ databases">
        <authorList>
            <person name="Varghese N."/>
            <person name="Submissions S."/>
        </authorList>
    </citation>
    <scope>NUCLEOTIDE SEQUENCE [LARGE SCALE GENOMIC DNA]</scope>
    <source>
        <strain evidence="2">CGMCC 1.10121</strain>
    </source>
</reference>